<comment type="caution">
    <text evidence="3">The sequence shown here is derived from an EMBL/GenBank/DDBJ whole genome shotgun (WGS) entry which is preliminary data.</text>
</comment>
<dbReference type="Pfam" id="PF02861">
    <property type="entry name" value="Clp_N"/>
    <property type="match status" value="1"/>
</dbReference>
<keyword evidence="1" id="KW-0677">Repeat</keyword>
<dbReference type="InterPro" id="IPR004176">
    <property type="entry name" value="Clp_R_N"/>
</dbReference>
<dbReference type="AlphaFoldDB" id="A0A8J3BUQ3"/>
<accession>A0A8J3BUQ3</accession>
<dbReference type="RefSeq" id="WP_189115572.1">
    <property type="nucleotide sequence ID" value="NZ_BMQC01000017.1"/>
</dbReference>
<dbReference type="PROSITE" id="PS51903">
    <property type="entry name" value="CLP_R"/>
    <property type="match status" value="1"/>
</dbReference>
<dbReference type="Gene3D" id="1.10.1780.10">
    <property type="entry name" value="Clp, N-terminal domain"/>
    <property type="match status" value="1"/>
</dbReference>
<dbReference type="InterPro" id="IPR036628">
    <property type="entry name" value="Clp_N_dom_sf"/>
</dbReference>
<organism evidence="3 4">
    <name type="scientific">Pilimelia terevasa</name>
    <dbReference type="NCBI Taxonomy" id="53372"/>
    <lineage>
        <taxon>Bacteria</taxon>
        <taxon>Bacillati</taxon>
        <taxon>Actinomycetota</taxon>
        <taxon>Actinomycetes</taxon>
        <taxon>Micromonosporales</taxon>
        <taxon>Micromonosporaceae</taxon>
        <taxon>Pilimelia</taxon>
    </lineage>
</organism>
<dbReference type="EMBL" id="BMQC01000017">
    <property type="protein sequence ID" value="GGK40379.1"/>
    <property type="molecule type" value="Genomic_DNA"/>
</dbReference>
<protein>
    <recommendedName>
        <fullName evidence="2">Clp R domain-containing protein</fullName>
    </recommendedName>
</protein>
<dbReference type="Proteomes" id="UP000662200">
    <property type="component" value="Unassembled WGS sequence"/>
</dbReference>
<sequence>MEKIRLDDLINGIRTGYPDQPLEQLTAAVLAADHLSDIADHLIGHFVDQARRSGASWTEIGGCIGVTKQAAQQRFTPKGDANMFSRFTERARTVVVQSQEEARAGRHAQIRPEHLLLGLLSAPEGLAMHLLADQHVTPEAVRAAVAAAVPPGPEGAESPALIPYDPAAKKVLELTVREALRMNHNYVGTEHLLLALLRADRPRDGAVAALGVDADAAEAALRTVLDSLKPATGDAG</sequence>
<evidence type="ECO:0000256" key="1">
    <source>
        <dbReference type="PROSITE-ProRule" id="PRU01251"/>
    </source>
</evidence>
<feature type="domain" description="Clp R" evidence="2">
    <location>
        <begin position="84"/>
        <end position="231"/>
    </location>
</feature>
<name>A0A8J3BUQ3_9ACTN</name>
<reference evidence="3" key="1">
    <citation type="journal article" date="2014" name="Int. J. Syst. Evol. Microbiol.">
        <title>Complete genome sequence of Corynebacterium casei LMG S-19264T (=DSM 44701T), isolated from a smear-ripened cheese.</title>
        <authorList>
            <consortium name="US DOE Joint Genome Institute (JGI-PGF)"/>
            <person name="Walter F."/>
            <person name="Albersmeier A."/>
            <person name="Kalinowski J."/>
            <person name="Ruckert C."/>
        </authorList>
    </citation>
    <scope>NUCLEOTIDE SEQUENCE</scope>
    <source>
        <strain evidence="3">JCM 3091</strain>
    </source>
</reference>
<evidence type="ECO:0000259" key="2">
    <source>
        <dbReference type="PROSITE" id="PS51903"/>
    </source>
</evidence>
<dbReference type="SUPFAM" id="SSF81923">
    <property type="entry name" value="Double Clp-N motif"/>
    <property type="match status" value="1"/>
</dbReference>
<gene>
    <name evidence="3" type="ORF">GCM10010124_36410</name>
</gene>
<keyword evidence="4" id="KW-1185">Reference proteome</keyword>
<reference evidence="3" key="2">
    <citation type="submission" date="2020-09" db="EMBL/GenBank/DDBJ databases">
        <authorList>
            <person name="Sun Q."/>
            <person name="Ohkuma M."/>
        </authorList>
    </citation>
    <scope>NUCLEOTIDE SEQUENCE</scope>
    <source>
        <strain evidence="3">JCM 3091</strain>
    </source>
</reference>
<evidence type="ECO:0000313" key="4">
    <source>
        <dbReference type="Proteomes" id="UP000662200"/>
    </source>
</evidence>
<evidence type="ECO:0000313" key="3">
    <source>
        <dbReference type="EMBL" id="GGK40379.1"/>
    </source>
</evidence>
<proteinExistence type="predicted"/>